<evidence type="ECO:0000256" key="2">
    <source>
        <dbReference type="SAM" id="Phobius"/>
    </source>
</evidence>
<protein>
    <submittedName>
        <fullName evidence="3">Uncharacterized protein</fullName>
    </submittedName>
</protein>
<gene>
    <name evidence="3" type="ORF">FH972_021760</name>
</gene>
<dbReference type="AlphaFoldDB" id="A0A5N6KQ86"/>
<name>A0A5N6KQ86_9ROSI</name>
<accession>A0A5N6KQ86</accession>
<evidence type="ECO:0000256" key="1">
    <source>
        <dbReference type="SAM" id="MobiDB-lite"/>
    </source>
</evidence>
<organism evidence="3 4">
    <name type="scientific">Carpinus fangiana</name>
    <dbReference type="NCBI Taxonomy" id="176857"/>
    <lineage>
        <taxon>Eukaryota</taxon>
        <taxon>Viridiplantae</taxon>
        <taxon>Streptophyta</taxon>
        <taxon>Embryophyta</taxon>
        <taxon>Tracheophyta</taxon>
        <taxon>Spermatophyta</taxon>
        <taxon>Magnoliopsida</taxon>
        <taxon>eudicotyledons</taxon>
        <taxon>Gunneridae</taxon>
        <taxon>Pentapetalae</taxon>
        <taxon>rosids</taxon>
        <taxon>fabids</taxon>
        <taxon>Fagales</taxon>
        <taxon>Betulaceae</taxon>
        <taxon>Carpinus</taxon>
    </lineage>
</organism>
<feature type="compositionally biased region" description="Basic and acidic residues" evidence="1">
    <location>
        <begin position="361"/>
        <end position="373"/>
    </location>
</feature>
<dbReference type="Proteomes" id="UP000327013">
    <property type="component" value="Unassembled WGS sequence"/>
</dbReference>
<feature type="region of interest" description="Disordered" evidence="1">
    <location>
        <begin position="182"/>
        <end position="201"/>
    </location>
</feature>
<dbReference type="EMBL" id="VIBQ01000010">
    <property type="protein sequence ID" value="KAB8338816.1"/>
    <property type="molecule type" value="Genomic_DNA"/>
</dbReference>
<evidence type="ECO:0000313" key="3">
    <source>
        <dbReference type="EMBL" id="KAB8338816.1"/>
    </source>
</evidence>
<comment type="caution">
    <text evidence="3">The sequence shown here is derived from an EMBL/GenBank/DDBJ whole genome shotgun (WGS) entry which is preliminary data.</text>
</comment>
<keyword evidence="4" id="KW-1185">Reference proteome</keyword>
<feature type="transmembrane region" description="Helical" evidence="2">
    <location>
        <begin position="211"/>
        <end position="230"/>
    </location>
</feature>
<sequence>MQPTRVRARVIGLSGNCCKVAGGPRWNAECRRPDALKALNYSNSTLIISVGDVVSVDAVTLSGVEKDVSRNPASRIMHIRLSHEQEPLYSHGAGVFDGNPGWLASLGFQGKVTAMLPPGPREPKFPRPVISSLAAGVARRSTAIHHQQSHRLACCPRQDASRQMKSTHDMHTHTIMCSLLRPRQDDPLDTPPPPLDDNPDNDDHHNYGWEWFLVALFIIIVLVLVAWFLYSRLRARRLGLAPPSLNPFSDRNRIPSRNYPATGGLVGWAKGKWRGFRSGRHVATGSGYEGSGRRGAQRAQFGALDPDEAWDARVGHEADEYGAYSGYEEQELGLASAHGRGESRGYGPAGGVGDITRGRSPSRELDERYDEAMHGGGGSHANPFGDAAERSDLRGVSPRPHDEPPAYSGQRSDDGPGERRSAFRENV</sequence>
<feature type="compositionally biased region" description="Basic and acidic residues" evidence="1">
    <location>
        <begin position="387"/>
        <end position="404"/>
    </location>
</feature>
<keyword evidence="2" id="KW-0812">Transmembrane</keyword>
<keyword evidence="2" id="KW-0472">Membrane</keyword>
<feature type="region of interest" description="Disordered" evidence="1">
    <location>
        <begin position="336"/>
        <end position="427"/>
    </location>
</feature>
<keyword evidence="2" id="KW-1133">Transmembrane helix</keyword>
<proteinExistence type="predicted"/>
<evidence type="ECO:0000313" key="4">
    <source>
        <dbReference type="Proteomes" id="UP000327013"/>
    </source>
</evidence>
<dbReference type="OrthoDB" id="5414285at2759"/>
<feature type="compositionally biased region" description="Basic and acidic residues" evidence="1">
    <location>
        <begin position="411"/>
        <end position="427"/>
    </location>
</feature>
<reference evidence="3 4" key="1">
    <citation type="submission" date="2019-06" db="EMBL/GenBank/DDBJ databases">
        <title>A chromosomal-level reference genome of Carpinus fangiana (Coryloideae, Betulaceae).</title>
        <authorList>
            <person name="Yang X."/>
            <person name="Wang Z."/>
            <person name="Zhang L."/>
            <person name="Hao G."/>
            <person name="Liu J."/>
            <person name="Yang Y."/>
        </authorList>
    </citation>
    <scope>NUCLEOTIDE SEQUENCE [LARGE SCALE GENOMIC DNA]</scope>
    <source>
        <strain evidence="3">Cfa_2016G</strain>
        <tissue evidence="3">Leaf</tissue>
    </source>
</reference>